<dbReference type="SUPFAM" id="SSF57667">
    <property type="entry name" value="beta-beta-alpha zinc fingers"/>
    <property type="match status" value="1"/>
</dbReference>
<accession>A0A183SW33</accession>
<evidence type="ECO:0000256" key="6">
    <source>
        <dbReference type="ARBA" id="ARBA00023163"/>
    </source>
</evidence>
<reference evidence="10 11" key="2">
    <citation type="submission" date="2018-11" db="EMBL/GenBank/DDBJ databases">
        <authorList>
            <consortium name="Pathogen Informatics"/>
        </authorList>
    </citation>
    <scope>NUCLEOTIDE SEQUENCE [LARGE SCALE GENOMIC DNA]</scope>
    <source>
        <strain evidence="10 11">NST_G2</strain>
    </source>
</reference>
<dbReference type="PANTHER" id="PTHR45988">
    <property type="entry name" value="C2H2 TYPE ZINC FINGER TRANSCRIPTION FACTOR FAMILY-RELATED"/>
    <property type="match status" value="1"/>
</dbReference>
<reference evidence="12" key="1">
    <citation type="submission" date="2016-06" db="UniProtKB">
        <authorList>
            <consortium name="WormBaseParasite"/>
        </authorList>
    </citation>
    <scope>IDENTIFICATION</scope>
</reference>
<name>A0A183SW33_SCHSO</name>
<evidence type="ECO:0000313" key="10">
    <source>
        <dbReference type="EMBL" id="VDL94816.1"/>
    </source>
</evidence>
<evidence type="ECO:0000256" key="1">
    <source>
        <dbReference type="ARBA" id="ARBA00022723"/>
    </source>
</evidence>
<keyword evidence="5" id="KW-0805">Transcription regulation</keyword>
<evidence type="ECO:0000256" key="2">
    <source>
        <dbReference type="ARBA" id="ARBA00022737"/>
    </source>
</evidence>
<dbReference type="PROSITE" id="PS50157">
    <property type="entry name" value="ZINC_FINGER_C2H2_2"/>
    <property type="match status" value="2"/>
</dbReference>
<dbReference type="EMBL" id="UYSU01034647">
    <property type="protein sequence ID" value="VDL94816.1"/>
    <property type="molecule type" value="Genomic_DNA"/>
</dbReference>
<dbReference type="PANTHER" id="PTHR45988:SF18">
    <property type="entry name" value="C2H2-TYPE ZINC FINGER FAMILY PROTEIN"/>
    <property type="match status" value="1"/>
</dbReference>
<evidence type="ECO:0000313" key="12">
    <source>
        <dbReference type="WBParaSite" id="SSLN_0000876401-mRNA-1"/>
    </source>
</evidence>
<protein>
    <submittedName>
        <fullName evidence="12">C2H2-type domain-containing protein</fullName>
    </submittedName>
</protein>
<keyword evidence="11" id="KW-1185">Reference proteome</keyword>
<dbReference type="PROSITE" id="PS00028">
    <property type="entry name" value="ZINC_FINGER_C2H2_1"/>
    <property type="match status" value="2"/>
</dbReference>
<organism evidence="12">
    <name type="scientific">Schistocephalus solidus</name>
    <name type="common">Tapeworm</name>
    <dbReference type="NCBI Taxonomy" id="70667"/>
    <lineage>
        <taxon>Eukaryota</taxon>
        <taxon>Metazoa</taxon>
        <taxon>Spiralia</taxon>
        <taxon>Lophotrochozoa</taxon>
        <taxon>Platyhelminthes</taxon>
        <taxon>Cestoda</taxon>
        <taxon>Eucestoda</taxon>
        <taxon>Diphyllobothriidea</taxon>
        <taxon>Diphyllobothriidae</taxon>
        <taxon>Schistocephalus</taxon>
    </lineage>
</organism>
<dbReference type="InterPro" id="IPR036236">
    <property type="entry name" value="Znf_C2H2_sf"/>
</dbReference>
<dbReference type="Proteomes" id="UP000275846">
    <property type="component" value="Unassembled WGS sequence"/>
</dbReference>
<dbReference type="InterPro" id="IPR041588">
    <property type="entry name" value="Integrase_H2C2"/>
</dbReference>
<keyword evidence="3 7" id="KW-0863">Zinc-finger</keyword>
<dbReference type="WBParaSite" id="SSLN_0000876401-mRNA-1">
    <property type="protein sequence ID" value="SSLN_0000876401-mRNA-1"/>
    <property type="gene ID" value="SSLN_0000876401"/>
</dbReference>
<keyword evidence="1" id="KW-0479">Metal-binding</keyword>
<evidence type="ECO:0000313" key="11">
    <source>
        <dbReference type="Proteomes" id="UP000275846"/>
    </source>
</evidence>
<keyword evidence="4" id="KW-0862">Zinc</keyword>
<dbReference type="GO" id="GO:0000976">
    <property type="term" value="F:transcription cis-regulatory region binding"/>
    <property type="evidence" value="ECO:0007669"/>
    <property type="project" value="TreeGrafter"/>
</dbReference>
<sequence length="352" mass="38556">MGSPTLGSEPPKNLLADRFVRPGMNKDVKSRTQSCLSCQRIQVRCHNKSPPGTFPSLNARFRHMPLDGVGPSPPSNGFAHLLTSFNRQFEEQPDRTEDGVSRSGTGALQGGHCCSQRDLILLAGSAGGGHTTTTTPTTNNNFPAAHNRRHHPPSSTPCADHGDEYHLPHSHHLPFAISNTTTAPSTSDGDSVLTCPNCSRTFTSHIGLVGHLRIHRIETGELVSGASTHRRERRLQCPHCPRAFTHRMGLLGHMRIHASVIHRDASTHKHFPCSSHELDYQNQQQIPQTQHLPTYLVLIGTTHAHHASARSVTCESIAQRQANHCQDHQHTPTAPDSTVLTAHANSHTAWAY</sequence>
<dbReference type="Pfam" id="PF00096">
    <property type="entry name" value="zf-C2H2"/>
    <property type="match status" value="2"/>
</dbReference>
<dbReference type="OrthoDB" id="6077919at2759"/>
<feature type="domain" description="C2H2-type" evidence="9">
    <location>
        <begin position="235"/>
        <end position="258"/>
    </location>
</feature>
<dbReference type="GO" id="GO:0005634">
    <property type="term" value="C:nucleus"/>
    <property type="evidence" value="ECO:0007669"/>
    <property type="project" value="TreeGrafter"/>
</dbReference>
<dbReference type="SMART" id="SM00355">
    <property type="entry name" value="ZnF_C2H2"/>
    <property type="match status" value="2"/>
</dbReference>
<feature type="region of interest" description="Disordered" evidence="8">
    <location>
        <begin position="127"/>
        <end position="157"/>
    </location>
</feature>
<dbReference type="InterPro" id="IPR044653">
    <property type="entry name" value="AZF1/2/3-like"/>
</dbReference>
<proteinExistence type="predicted"/>
<evidence type="ECO:0000259" key="9">
    <source>
        <dbReference type="PROSITE" id="PS50157"/>
    </source>
</evidence>
<evidence type="ECO:0000256" key="4">
    <source>
        <dbReference type="ARBA" id="ARBA00022833"/>
    </source>
</evidence>
<evidence type="ECO:0000256" key="3">
    <source>
        <dbReference type="ARBA" id="ARBA00022771"/>
    </source>
</evidence>
<dbReference type="Pfam" id="PF17921">
    <property type="entry name" value="Integrase_H2C2"/>
    <property type="match status" value="1"/>
</dbReference>
<dbReference type="GO" id="GO:0003700">
    <property type="term" value="F:DNA-binding transcription factor activity"/>
    <property type="evidence" value="ECO:0007669"/>
    <property type="project" value="InterPro"/>
</dbReference>
<evidence type="ECO:0000256" key="7">
    <source>
        <dbReference type="PROSITE-ProRule" id="PRU00042"/>
    </source>
</evidence>
<evidence type="ECO:0000256" key="5">
    <source>
        <dbReference type="ARBA" id="ARBA00023015"/>
    </source>
</evidence>
<evidence type="ECO:0000256" key="8">
    <source>
        <dbReference type="SAM" id="MobiDB-lite"/>
    </source>
</evidence>
<keyword evidence="6" id="KW-0804">Transcription</keyword>
<gene>
    <name evidence="10" type="ORF">SSLN_LOCUS8431</name>
</gene>
<feature type="domain" description="C2H2-type" evidence="9">
    <location>
        <begin position="193"/>
        <end position="220"/>
    </location>
</feature>
<keyword evidence="2" id="KW-0677">Repeat</keyword>
<dbReference type="AlphaFoldDB" id="A0A183SW33"/>
<dbReference type="Gene3D" id="3.30.160.60">
    <property type="entry name" value="Classic Zinc Finger"/>
    <property type="match status" value="1"/>
</dbReference>
<dbReference type="GO" id="GO:0008270">
    <property type="term" value="F:zinc ion binding"/>
    <property type="evidence" value="ECO:0007669"/>
    <property type="project" value="UniProtKB-KW"/>
</dbReference>
<dbReference type="InterPro" id="IPR013087">
    <property type="entry name" value="Znf_C2H2_type"/>
</dbReference>
<feature type="compositionally biased region" description="Low complexity" evidence="8">
    <location>
        <begin position="131"/>
        <end position="145"/>
    </location>
</feature>